<proteinExistence type="predicted"/>
<keyword evidence="1" id="KW-0812">Transmembrane</keyword>
<organism evidence="2 3">
    <name type="scientific">Parabacteroides absconsus</name>
    <dbReference type="NCBI Taxonomy" id="2951805"/>
    <lineage>
        <taxon>Bacteria</taxon>
        <taxon>Pseudomonadati</taxon>
        <taxon>Bacteroidota</taxon>
        <taxon>Bacteroidia</taxon>
        <taxon>Bacteroidales</taxon>
        <taxon>Tannerellaceae</taxon>
        <taxon>Parabacteroides</taxon>
    </lineage>
</organism>
<gene>
    <name evidence="2" type="ORF">NEE14_006180</name>
</gene>
<protein>
    <recommendedName>
        <fullName evidence="4">Lipoprotein</fullName>
    </recommendedName>
</protein>
<sequence>MDKKELEKQLMRFSHLGVTHSKNGALFNFILFFFLISCSPTSIKLVDDYYIYSPDNYYATHYLKCKLSSDHDPVIDSVRAVYWNDSTIIIRRKGRMYNWWVIKSSGEKLKCCNNDSIIGPVSEHFVKAYMANTKFNRLVFN</sequence>
<dbReference type="EMBL" id="CP146284">
    <property type="protein sequence ID" value="WWV67548.1"/>
    <property type="molecule type" value="Genomic_DNA"/>
</dbReference>
<evidence type="ECO:0000313" key="2">
    <source>
        <dbReference type="EMBL" id="WWV67548.1"/>
    </source>
</evidence>
<evidence type="ECO:0008006" key="4">
    <source>
        <dbReference type="Google" id="ProtNLM"/>
    </source>
</evidence>
<keyword evidence="3" id="KW-1185">Reference proteome</keyword>
<dbReference type="RefSeq" id="WP_251967100.1">
    <property type="nucleotide sequence ID" value="NZ_CP146284.1"/>
</dbReference>
<reference evidence="2 3" key="1">
    <citation type="submission" date="2024-02" db="EMBL/GenBank/DDBJ databases">
        <title>Whole genome sequencing of Parabacteroides sp. AD58.</title>
        <authorList>
            <person name="Chaplin A.V."/>
            <person name="Pikina A.P."/>
            <person name="Sokolova S.R."/>
            <person name="Korostin D.O."/>
            <person name="Efimov B.A."/>
        </authorList>
    </citation>
    <scope>NUCLEOTIDE SEQUENCE [LARGE SCALE GENOMIC DNA]</scope>
    <source>
        <strain evidence="2 3">AD58</strain>
    </source>
</reference>
<evidence type="ECO:0000256" key="1">
    <source>
        <dbReference type="SAM" id="Phobius"/>
    </source>
</evidence>
<keyword evidence="1" id="KW-0472">Membrane</keyword>
<dbReference type="Proteomes" id="UP001320603">
    <property type="component" value="Chromosome"/>
</dbReference>
<feature type="transmembrane region" description="Helical" evidence="1">
    <location>
        <begin position="25"/>
        <end position="43"/>
    </location>
</feature>
<keyword evidence="1" id="KW-1133">Transmembrane helix</keyword>
<name>A0ABZ2INR6_9BACT</name>
<accession>A0ABZ2INR6</accession>
<evidence type="ECO:0000313" key="3">
    <source>
        <dbReference type="Proteomes" id="UP001320603"/>
    </source>
</evidence>